<organism evidence="1 2">
    <name type="scientific">Wallemia hederae</name>
    <dbReference type="NCBI Taxonomy" id="1540922"/>
    <lineage>
        <taxon>Eukaryota</taxon>
        <taxon>Fungi</taxon>
        <taxon>Dikarya</taxon>
        <taxon>Basidiomycota</taxon>
        <taxon>Wallemiomycotina</taxon>
        <taxon>Wallemiomycetes</taxon>
        <taxon>Wallemiales</taxon>
        <taxon>Wallemiaceae</taxon>
        <taxon>Wallemia</taxon>
    </lineage>
</organism>
<evidence type="ECO:0008006" key="3">
    <source>
        <dbReference type="Google" id="ProtNLM"/>
    </source>
</evidence>
<comment type="caution">
    <text evidence="1">The sequence shown here is derived from an EMBL/GenBank/DDBJ whole genome shotgun (WGS) entry which is preliminary data.</text>
</comment>
<dbReference type="AlphaFoldDB" id="A0A4T0FDF5"/>
<dbReference type="EMBL" id="SPNW01000095">
    <property type="protein sequence ID" value="TIA85889.1"/>
    <property type="molecule type" value="Genomic_DNA"/>
</dbReference>
<accession>A0A4T0FDF5</accession>
<keyword evidence="2" id="KW-1185">Reference proteome</keyword>
<reference evidence="1 2" key="1">
    <citation type="submission" date="2019-03" db="EMBL/GenBank/DDBJ databases">
        <title>Sequencing 23 genomes of Wallemia ichthyophaga.</title>
        <authorList>
            <person name="Gostincar C."/>
        </authorList>
    </citation>
    <scope>NUCLEOTIDE SEQUENCE [LARGE SCALE GENOMIC DNA]</scope>
    <source>
        <strain evidence="1 2">EXF-5753</strain>
    </source>
</reference>
<gene>
    <name evidence="1" type="ORF">E3P99_03860</name>
</gene>
<name>A0A4T0FDF5_9BASI</name>
<dbReference type="OrthoDB" id="3345971at2759"/>
<sequence length="361" mass="40339">MSSKPLLKINLANPTNVVTLSPSTDSVKVSGQVELHLPSKQSVKFVKIKMKNAEEIVKYSKRDEKLHIHEVVTFKQGESLSEGTHKYDFDFHVSKSQPCFAAGDVAAYIEAKVEFDDMLAQPLIANMFIIIVASPQDSQYVPLEHIHQDFVEDVGSFEVSFKSNHLTTQGYIDVGMYLPSAAPGLEIKGVKVKFEQHTTVHDSKKVISTPPVDKEVLHLEGDGDSTLIKAESDNEAIFGHWILRLPANDRIKSTTMDFSNGRIQRKHYLEFNVMFKKDTLRLASVRVPLVVGQRVLSTASQFPEDYGQSTNPIPAKRFWELPAANFFSHCPADHTEEDLKAAAIGNAGHERQGLWLSGLRK</sequence>
<evidence type="ECO:0000313" key="1">
    <source>
        <dbReference type="EMBL" id="TIA85889.1"/>
    </source>
</evidence>
<dbReference type="Proteomes" id="UP000310189">
    <property type="component" value="Unassembled WGS sequence"/>
</dbReference>
<proteinExistence type="predicted"/>
<evidence type="ECO:0000313" key="2">
    <source>
        <dbReference type="Proteomes" id="UP000310189"/>
    </source>
</evidence>
<protein>
    <recommendedName>
        <fullName evidence="3">Arrestin-like N-terminal domain-containing protein</fullName>
    </recommendedName>
</protein>